<organism evidence="2 3">
    <name type="scientific">Vulgatibacter incomptus</name>
    <dbReference type="NCBI Taxonomy" id="1391653"/>
    <lineage>
        <taxon>Bacteria</taxon>
        <taxon>Pseudomonadati</taxon>
        <taxon>Myxococcota</taxon>
        <taxon>Myxococcia</taxon>
        <taxon>Myxococcales</taxon>
        <taxon>Cystobacterineae</taxon>
        <taxon>Vulgatibacteraceae</taxon>
        <taxon>Vulgatibacter</taxon>
    </lineage>
</organism>
<dbReference type="STRING" id="1391653.AKJ08_2652"/>
<keyword evidence="3" id="KW-1185">Reference proteome</keyword>
<sequence length="75" mass="8317">MRACEEFTSSRGAEGGANEKERPRAKRELKKRARSRGTDFFTRSETGVRKKAKHATALASSSAHSFGSQSRCLRT</sequence>
<evidence type="ECO:0000313" key="3">
    <source>
        <dbReference type="Proteomes" id="UP000055590"/>
    </source>
</evidence>
<accession>A0A0K1PFH6</accession>
<reference evidence="2 3" key="1">
    <citation type="submission" date="2015-08" db="EMBL/GenBank/DDBJ databases">
        <authorList>
            <person name="Babu N.S."/>
            <person name="Beckwith C.J."/>
            <person name="Beseler K.G."/>
            <person name="Brison A."/>
            <person name="Carone J.V."/>
            <person name="Caskin T.P."/>
            <person name="Diamond M."/>
            <person name="Durham M.E."/>
            <person name="Foxe J.M."/>
            <person name="Go M."/>
            <person name="Henderson B.A."/>
            <person name="Jones I.B."/>
            <person name="McGettigan J.A."/>
            <person name="Micheletti S.J."/>
            <person name="Nasrallah M.E."/>
            <person name="Ortiz D."/>
            <person name="Piller C.R."/>
            <person name="Privatt S.R."/>
            <person name="Schneider S.L."/>
            <person name="Sharp S."/>
            <person name="Smith T.C."/>
            <person name="Stanton J.D."/>
            <person name="Ullery H.E."/>
            <person name="Wilson R.J."/>
            <person name="Serrano M.G."/>
            <person name="Buck G."/>
            <person name="Lee V."/>
            <person name="Wang Y."/>
            <person name="Carvalho R."/>
            <person name="Voegtly L."/>
            <person name="Shi R."/>
            <person name="Duckworth R."/>
            <person name="Johnson A."/>
            <person name="Loviza R."/>
            <person name="Walstead R."/>
            <person name="Shah Z."/>
            <person name="Kiflezghi M."/>
            <person name="Wade K."/>
            <person name="Ball S.L."/>
            <person name="Bradley K.W."/>
            <person name="Asai D.J."/>
            <person name="Bowman C.A."/>
            <person name="Russell D.A."/>
            <person name="Pope W.H."/>
            <person name="Jacobs-Sera D."/>
            <person name="Hendrix R.W."/>
            <person name="Hatfull G.F."/>
        </authorList>
    </citation>
    <scope>NUCLEOTIDE SEQUENCE [LARGE SCALE GENOMIC DNA]</scope>
    <source>
        <strain evidence="2 3">DSM 27710</strain>
    </source>
</reference>
<dbReference type="Proteomes" id="UP000055590">
    <property type="component" value="Chromosome"/>
</dbReference>
<evidence type="ECO:0000256" key="1">
    <source>
        <dbReference type="SAM" id="MobiDB-lite"/>
    </source>
</evidence>
<feature type="region of interest" description="Disordered" evidence="1">
    <location>
        <begin position="1"/>
        <end position="75"/>
    </location>
</feature>
<dbReference type="AlphaFoldDB" id="A0A0K1PFH6"/>
<dbReference type="KEGG" id="vin:AKJ08_2652"/>
<protein>
    <submittedName>
        <fullName evidence="2">Uncharacterized protein</fullName>
    </submittedName>
</protein>
<feature type="compositionally biased region" description="Basic residues" evidence="1">
    <location>
        <begin position="23"/>
        <end position="35"/>
    </location>
</feature>
<name>A0A0K1PFH6_9BACT</name>
<feature type="compositionally biased region" description="Low complexity" evidence="1">
    <location>
        <begin position="55"/>
        <end position="75"/>
    </location>
</feature>
<proteinExistence type="predicted"/>
<gene>
    <name evidence="2" type="ORF">AKJ08_2652</name>
</gene>
<dbReference type="EMBL" id="CP012332">
    <property type="protein sequence ID" value="AKU92265.1"/>
    <property type="molecule type" value="Genomic_DNA"/>
</dbReference>
<evidence type="ECO:0000313" key="2">
    <source>
        <dbReference type="EMBL" id="AKU92265.1"/>
    </source>
</evidence>